<dbReference type="GO" id="GO:0030288">
    <property type="term" value="C:outer membrane-bounded periplasmic space"/>
    <property type="evidence" value="ECO:0007669"/>
    <property type="project" value="TreeGrafter"/>
</dbReference>
<dbReference type="GO" id="GO:0009253">
    <property type="term" value="P:peptidoglycan catabolic process"/>
    <property type="evidence" value="ECO:0007669"/>
    <property type="project" value="InterPro"/>
</dbReference>
<keyword evidence="3" id="KW-1133">Transmembrane helix</keyword>
<feature type="transmembrane region" description="Helical" evidence="3">
    <location>
        <begin position="5"/>
        <end position="24"/>
    </location>
</feature>
<sequence length="310" mass="34454">MKYIYLCGIILLGCIFFICTELFLNNDKINLDENINTNSQVEEVGPEFMPSPFYYIPVNKEELKELIEKDKIKKEEAKKQEELASAKKDEEEKLSSTNKTDNSKITIVLDPGHASKANLEKEPIEPNSKELKIKDGGGATGVVSKVPEYKICMRIALLLRDELTSLGFNAIMTKEDNNIALGNVDRANIGNNANANLVVRIHADGASSPSAKGASVLVPDPSNKNTKGIYEASYNYGEKIINTYCSELNIKNRGVIHRNDMTGFNWSKVPVILLEMGFLSNKEEDLFLSNEENALKISKAIAKGILQCFQ</sequence>
<dbReference type="SUPFAM" id="SSF53187">
    <property type="entry name" value="Zn-dependent exopeptidases"/>
    <property type="match status" value="1"/>
</dbReference>
<dbReference type="SMART" id="SM00646">
    <property type="entry name" value="Ami_3"/>
    <property type="match status" value="1"/>
</dbReference>
<evidence type="ECO:0000313" key="5">
    <source>
        <dbReference type="EMBL" id="MPQ44698.1"/>
    </source>
</evidence>
<evidence type="ECO:0000259" key="4">
    <source>
        <dbReference type="SMART" id="SM00646"/>
    </source>
</evidence>
<dbReference type="AlphaFoldDB" id="A0A6I1MQE1"/>
<dbReference type="OrthoDB" id="43070at2"/>
<name>A0A6I1MQE1_9CLOT</name>
<evidence type="ECO:0000313" key="6">
    <source>
        <dbReference type="Proteomes" id="UP000430345"/>
    </source>
</evidence>
<dbReference type="Pfam" id="PF01520">
    <property type="entry name" value="Amidase_3"/>
    <property type="match status" value="1"/>
</dbReference>
<dbReference type="PANTHER" id="PTHR30404">
    <property type="entry name" value="N-ACETYLMURAMOYL-L-ALANINE AMIDASE"/>
    <property type="match status" value="1"/>
</dbReference>
<dbReference type="InterPro" id="IPR002508">
    <property type="entry name" value="MurNAc-LAA_cat"/>
</dbReference>
<dbReference type="GO" id="GO:0008745">
    <property type="term" value="F:N-acetylmuramoyl-L-alanine amidase activity"/>
    <property type="evidence" value="ECO:0007669"/>
    <property type="project" value="InterPro"/>
</dbReference>
<feature type="domain" description="MurNAc-LAA" evidence="4">
    <location>
        <begin position="187"/>
        <end position="306"/>
    </location>
</feature>
<dbReference type="RefSeq" id="WP_152891383.1">
    <property type="nucleotide sequence ID" value="NZ_WHJC01000285.1"/>
</dbReference>
<organism evidence="5 6">
    <name type="scientific">Clostridium tarantellae</name>
    <dbReference type="NCBI Taxonomy" id="39493"/>
    <lineage>
        <taxon>Bacteria</taxon>
        <taxon>Bacillati</taxon>
        <taxon>Bacillota</taxon>
        <taxon>Clostridia</taxon>
        <taxon>Eubacteriales</taxon>
        <taxon>Clostridiaceae</taxon>
        <taxon>Clostridium</taxon>
    </lineage>
</organism>
<dbReference type="PANTHER" id="PTHR30404:SF0">
    <property type="entry name" value="N-ACETYLMURAMOYL-L-ALANINE AMIDASE AMIC"/>
    <property type="match status" value="1"/>
</dbReference>
<dbReference type="Proteomes" id="UP000430345">
    <property type="component" value="Unassembled WGS sequence"/>
</dbReference>
<reference evidence="5 6" key="1">
    <citation type="submission" date="2019-10" db="EMBL/GenBank/DDBJ databases">
        <title>The Genome Sequence of Clostridium tarantellae Isolated from Fish Brain.</title>
        <authorList>
            <person name="Bano L."/>
            <person name="Kiel M."/>
            <person name="Sales G."/>
            <person name="Doxey A.C."/>
            <person name="Mansfield M.J."/>
            <person name="Schiavone M."/>
            <person name="Rossetto O."/>
            <person name="Pirazzini M."/>
            <person name="Dobrindt U."/>
            <person name="Montecucco C."/>
        </authorList>
    </citation>
    <scope>NUCLEOTIDE SEQUENCE [LARGE SCALE GENOMIC DNA]</scope>
    <source>
        <strain evidence="5 6">DSM 3997</strain>
    </source>
</reference>
<accession>A0A6I1MQE1</accession>
<keyword evidence="2" id="KW-0175">Coiled coil</keyword>
<evidence type="ECO:0000256" key="3">
    <source>
        <dbReference type="SAM" id="Phobius"/>
    </source>
</evidence>
<keyword evidence="6" id="KW-1185">Reference proteome</keyword>
<gene>
    <name evidence="5" type="ORF">GBZ86_13225</name>
</gene>
<keyword evidence="1" id="KW-0378">Hydrolase</keyword>
<dbReference type="InterPro" id="IPR050695">
    <property type="entry name" value="N-acetylmuramoyl_amidase_3"/>
</dbReference>
<feature type="coiled-coil region" evidence="2">
    <location>
        <begin position="60"/>
        <end position="94"/>
    </location>
</feature>
<keyword evidence="3" id="KW-0812">Transmembrane</keyword>
<evidence type="ECO:0000256" key="2">
    <source>
        <dbReference type="SAM" id="Coils"/>
    </source>
</evidence>
<keyword evidence="3" id="KW-0472">Membrane</keyword>
<dbReference type="Gene3D" id="3.40.630.40">
    <property type="entry name" value="Zn-dependent exopeptidases"/>
    <property type="match status" value="1"/>
</dbReference>
<proteinExistence type="predicted"/>
<comment type="caution">
    <text evidence="5">The sequence shown here is derived from an EMBL/GenBank/DDBJ whole genome shotgun (WGS) entry which is preliminary data.</text>
</comment>
<dbReference type="EMBL" id="WHJC01000285">
    <property type="protein sequence ID" value="MPQ44698.1"/>
    <property type="molecule type" value="Genomic_DNA"/>
</dbReference>
<dbReference type="CDD" id="cd02696">
    <property type="entry name" value="MurNAc-LAA"/>
    <property type="match status" value="1"/>
</dbReference>
<evidence type="ECO:0000256" key="1">
    <source>
        <dbReference type="ARBA" id="ARBA00022801"/>
    </source>
</evidence>
<protein>
    <submittedName>
        <fullName evidence="5">N-acetylmuramoyl-L-alanine amidase</fullName>
    </submittedName>
</protein>